<dbReference type="InterPro" id="IPR002686">
    <property type="entry name" value="Transposase_17"/>
</dbReference>
<dbReference type="Gene3D" id="3.30.70.1290">
    <property type="entry name" value="Transposase IS200-like"/>
    <property type="match status" value="1"/>
</dbReference>
<proteinExistence type="predicted"/>
<evidence type="ECO:0000256" key="1">
    <source>
        <dbReference type="SAM" id="MobiDB-lite"/>
    </source>
</evidence>
<sequence>MRYDPTKHHRRSIRLKGYDYSQAGAYFITIVTQDRACLFGEVVDGAMRLNEYGRIVEFTWHDLVNHVTGIVLDTFVVMPNHVHGIVIITDAPDDVTVGAGSEPAPTATNPAPTATKPAPTTTNLAPTITKPAPTTMEPAPTATKPAPATMEPAPTTTEPAPTTTDRAPTITTTAKPKRHALPEIIRQFKTFSARRINQCRQTANVAVWQRNYYEHIVRDEHALNRIRRYILDNPARWAFDRENPTATTPEPEDAWAQ</sequence>
<comment type="caution">
    <text evidence="3">The sequence shown here is derived from an EMBL/GenBank/DDBJ whole genome shotgun (WGS) entry which is preliminary data.</text>
</comment>
<feature type="region of interest" description="Disordered" evidence="1">
    <location>
        <begin position="98"/>
        <end position="176"/>
    </location>
</feature>
<gene>
    <name evidence="3" type="ORF">SE15_13880</name>
</gene>
<dbReference type="PATRIC" id="fig|869279.4.peg.2708"/>
<dbReference type="EMBL" id="LGKO01000006">
    <property type="protein sequence ID" value="KPL82164.1"/>
    <property type="molecule type" value="Genomic_DNA"/>
</dbReference>
<reference evidence="3 4" key="1">
    <citation type="submission" date="2015-07" db="EMBL/GenBank/DDBJ databases">
        <title>Whole genome sequence of Thermanaerothrix daxensis DSM 23592.</title>
        <authorList>
            <person name="Hemp J."/>
            <person name="Ward L.M."/>
            <person name="Pace L.A."/>
            <person name="Fischer W.W."/>
        </authorList>
    </citation>
    <scope>NUCLEOTIDE SEQUENCE [LARGE SCALE GENOMIC DNA]</scope>
    <source>
        <strain evidence="3 4">GNS-1</strain>
    </source>
</reference>
<dbReference type="AlphaFoldDB" id="A0A0P6Y011"/>
<evidence type="ECO:0000313" key="3">
    <source>
        <dbReference type="EMBL" id="KPL82164.1"/>
    </source>
</evidence>
<dbReference type="InterPro" id="IPR052715">
    <property type="entry name" value="RAYT_transposase"/>
</dbReference>
<dbReference type="PANTHER" id="PTHR36966:SF1">
    <property type="entry name" value="REP-ASSOCIATED TYROSINE TRANSPOSASE"/>
    <property type="match status" value="1"/>
</dbReference>
<accession>A0A0P6Y011</accession>
<protein>
    <recommendedName>
        <fullName evidence="2">Transposase IS200-like domain-containing protein</fullName>
    </recommendedName>
</protein>
<name>A0A0P6Y011_9CHLR</name>
<dbReference type="RefSeq" id="WP_054522704.1">
    <property type="nucleotide sequence ID" value="NZ_LGKO01000006.1"/>
</dbReference>
<dbReference type="SMART" id="SM01321">
    <property type="entry name" value="Y1_Tnp"/>
    <property type="match status" value="1"/>
</dbReference>
<dbReference type="GO" id="GO:0043565">
    <property type="term" value="F:sequence-specific DNA binding"/>
    <property type="evidence" value="ECO:0007669"/>
    <property type="project" value="TreeGrafter"/>
</dbReference>
<dbReference type="PANTHER" id="PTHR36966">
    <property type="entry name" value="REP-ASSOCIATED TYROSINE TRANSPOSASE"/>
    <property type="match status" value="1"/>
</dbReference>
<dbReference type="GO" id="GO:0004803">
    <property type="term" value="F:transposase activity"/>
    <property type="evidence" value="ECO:0007669"/>
    <property type="project" value="InterPro"/>
</dbReference>
<dbReference type="Proteomes" id="UP000050544">
    <property type="component" value="Unassembled WGS sequence"/>
</dbReference>
<dbReference type="InterPro" id="IPR036515">
    <property type="entry name" value="Transposase_17_sf"/>
</dbReference>
<organism evidence="3 4">
    <name type="scientific">Thermanaerothrix daxensis</name>
    <dbReference type="NCBI Taxonomy" id="869279"/>
    <lineage>
        <taxon>Bacteria</taxon>
        <taxon>Bacillati</taxon>
        <taxon>Chloroflexota</taxon>
        <taxon>Anaerolineae</taxon>
        <taxon>Anaerolineales</taxon>
        <taxon>Anaerolineaceae</taxon>
        <taxon>Thermanaerothrix</taxon>
    </lineage>
</organism>
<dbReference type="SUPFAM" id="SSF143422">
    <property type="entry name" value="Transposase IS200-like"/>
    <property type="match status" value="1"/>
</dbReference>
<dbReference type="STRING" id="869279.SE15_13880"/>
<evidence type="ECO:0000313" key="4">
    <source>
        <dbReference type="Proteomes" id="UP000050544"/>
    </source>
</evidence>
<keyword evidence="4" id="KW-1185">Reference proteome</keyword>
<evidence type="ECO:0000259" key="2">
    <source>
        <dbReference type="SMART" id="SM01321"/>
    </source>
</evidence>
<feature type="domain" description="Transposase IS200-like" evidence="2">
    <location>
        <begin position="21"/>
        <end position="233"/>
    </location>
</feature>
<feature type="compositionally biased region" description="Low complexity" evidence="1">
    <location>
        <begin position="103"/>
        <end position="174"/>
    </location>
</feature>
<dbReference type="GO" id="GO:0006313">
    <property type="term" value="P:DNA transposition"/>
    <property type="evidence" value="ECO:0007669"/>
    <property type="project" value="InterPro"/>
</dbReference>